<comment type="caution">
    <text evidence="1">The sequence shown here is derived from an EMBL/GenBank/DDBJ whole genome shotgun (WGS) entry which is preliminary data.</text>
</comment>
<proteinExistence type="predicted"/>
<protein>
    <submittedName>
        <fullName evidence="1">DUF2459 domain-containing protein</fullName>
    </submittedName>
</protein>
<dbReference type="EMBL" id="DYYG01000035">
    <property type="protein sequence ID" value="HJE24296.1"/>
    <property type="molecule type" value="Genomic_DNA"/>
</dbReference>
<organism evidence="1 2">
    <name type="scientific">Methylorubrum populi</name>
    <dbReference type="NCBI Taxonomy" id="223967"/>
    <lineage>
        <taxon>Bacteria</taxon>
        <taxon>Pseudomonadati</taxon>
        <taxon>Pseudomonadota</taxon>
        <taxon>Alphaproteobacteria</taxon>
        <taxon>Hyphomicrobiales</taxon>
        <taxon>Methylobacteriaceae</taxon>
        <taxon>Methylorubrum</taxon>
    </lineage>
</organism>
<reference evidence="1" key="1">
    <citation type="journal article" date="2021" name="PeerJ">
        <title>Extensive microbial diversity within the chicken gut microbiome revealed by metagenomics and culture.</title>
        <authorList>
            <person name="Gilroy R."/>
            <person name="Ravi A."/>
            <person name="Getino M."/>
            <person name="Pursley I."/>
            <person name="Horton D.L."/>
            <person name="Alikhan N.F."/>
            <person name="Baker D."/>
            <person name="Gharbi K."/>
            <person name="Hall N."/>
            <person name="Watson M."/>
            <person name="Adriaenssens E.M."/>
            <person name="Foster-Nyarko E."/>
            <person name="Jarju S."/>
            <person name="Secka A."/>
            <person name="Antonio M."/>
            <person name="Oren A."/>
            <person name="Chaudhuri R.R."/>
            <person name="La Ragione R."/>
            <person name="Hildebrand F."/>
            <person name="Pallen M.J."/>
        </authorList>
    </citation>
    <scope>NUCLEOTIDE SEQUENCE</scope>
    <source>
        <strain evidence="1">316</strain>
    </source>
</reference>
<evidence type="ECO:0000313" key="1">
    <source>
        <dbReference type="EMBL" id="HJE24296.1"/>
    </source>
</evidence>
<sequence>MRWLRRLGLALAGLAAALLIVTIWTARSGNPTLYPVSGAESETVFLVSHGWHSGLVLRRESLTGEGTGAALRSIATRFRAYDALEFGWGEARFYRATPTLAAFDWRLALSALFTPGGSEGVIQVVGLVGPARASFPRADIVPVPVSREGFARLLARLEASFRLTAGLPVDSGPGLYGPSLFYEARGRFSYANVCNHWAARLLHAAGLPMTPVLDTHPLGLLADLRWRAGLPAAPAEPDLSKP</sequence>
<reference evidence="1" key="2">
    <citation type="submission" date="2021-09" db="EMBL/GenBank/DDBJ databases">
        <authorList>
            <person name="Gilroy R."/>
        </authorList>
    </citation>
    <scope>NUCLEOTIDE SEQUENCE</scope>
    <source>
        <strain evidence="1">316</strain>
    </source>
</reference>
<gene>
    <name evidence="1" type="ORF">K8W01_11620</name>
</gene>
<evidence type="ECO:0000313" key="2">
    <source>
        <dbReference type="Proteomes" id="UP000742631"/>
    </source>
</evidence>
<dbReference type="InterPro" id="IPR011727">
    <property type="entry name" value="CHP02117"/>
</dbReference>
<accession>A0A921E3B0</accession>
<name>A0A921E3B0_9HYPH</name>
<dbReference type="AlphaFoldDB" id="A0A921E3B0"/>
<dbReference type="Pfam" id="PF09601">
    <property type="entry name" value="DUF2459"/>
    <property type="match status" value="1"/>
</dbReference>
<dbReference type="Proteomes" id="UP000742631">
    <property type="component" value="Unassembled WGS sequence"/>
</dbReference>